<dbReference type="EMBL" id="LR031875">
    <property type="protein sequence ID" value="VDD34266.1"/>
    <property type="molecule type" value="Genomic_DNA"/>
</dbReference>
<feature type="domain" description="HTH myb-type" evidence="9">
    <location>
        <begin position="104"/>
        <end position="161"/>
    </location>
</feature>
<keyword evidence="2" id="KW-0805">Transcription regulation</keyword>
<accession>A0A3P6E964</accession>
<feature type="compositionally biased region" description="Low complexity" evidence="6">
    <location>
        <begin position="194"/>
        <end position="205"/>
    </location>
</feature>
<comment type="subcellular location">
    <subcellularLocation>
        <location evidence="1">Nucleus</location>
    </subcellularLocation>
</comment>
<evidence type="ECO:0000259" key="9">
    <source>
        <dbReference type="PROSITE" id="PS51294"/>
    </source>
</evidence>
<evidence type="ECO:0000256" key="1">
    <source>
        <dbReference type="ARBA" id="ARBA00004123"/>
    </source>
</evidence>
<feature type="region of interest" description="Disordered" evidence="6">
    <location>
        <begin position="23"/>
        <end position="42"/>
    </location>
</feature>
<protein>
    <submittedName>
        <fullName evidence="10">Uncharacterized protein</fullName>
    </submittedName>
</protein>
<reference evidence="10" key="1">
    <citation type="submission" date="2018-11" db="EMBL/GenBank/DDBJ databases">
        <authorList>
            <consortium name="Genoscope - CEA"/>
            <person name="William W."/>
        </authorList>
    </citation>
    <scope>NUCLEOTIDE SEQUENCE</scope>
</reference>
<evidence type="ECO:0000256" key="3">
    <source>
        <dbReference type="ARBA" id="ARBA00023125"/>
    </source>
</evidence>
<proteinExistence type="predicted"/>
<feature type="compositionally biased region" description="Polar residues" evidence="6">
    <location>
        <begin position="184"/>
        <end position="193"/>
    </location>
</feature>
<evidence type="ECO:0000256" key="4">
    <source>
        <dbReference type="ARBA" id="ARBA00023163"/>
    </source>
</evidence>
<dbReference type="InterPro" id="IPR006447">
    <property type="entry name" value="Myb_dom_plants"/>
</dbReference>
<sequence>MTVEEVSDGSAWSREDDIAFERALANHTDESEEKWEKIAADVPGKSVEQIKEHYELLVEDVGRIESGCVPLPSYRSPPEDAGDDGGSSKRGGNSHDQGSKAKADQERRKGIAWSEDEHRLFLLGLDKYGKGDWRSISRNFVVTRTPTQVASHAQKYFIRLNSMNKDRRRSSIHDITSVGDVDVSTPQGPITGQNNNNNNAGSAAVAGGGNKSAKQPASQPTPGPPMYGTPTIGQPVSGPLVSAVGTPVNLPAPPHMAYGVHSASVPGSVVPGAPMNMAQMPYTMPRTPTAHR</sequence>
<dbReference type="SUPFAM" id="SSF46689">
    <property type="entry name" value="Homeodomain-like"/>
    <property type="match status" value="2"/>
</dbReference>
<keyword evidence="5" id="KW-0539">Nucleus</keyword>
<feature type="domain" description="SANT" evidence="8">
    <location>
        <begin position="113"/>
        <end position="161"/>
    </location>
</feature>
<organism evidence="10">
    <name type="scientific">Brassica oleracea</name>
    <name type="common">Wild cabbage</name>
    <dbReference type="NCBI Taxonomy" id="3712"/>
    <lineage>
        <taxon>Eukaryota</taxon>
        <taxon>Viridiplantae</taxon>
        <taxon>Streptophyta</taxon>
        <taxon>Embryophyta</taxon>
        <taxon>Tracheophyta</taxon>
        <taxon>Spermatophyta</taxon>
        <taxon>Magnoliopsida</taxon>
        <taxon>eudicotyledons</taxon>
        <taxon>Gunneridae</taxon>
        <taxon>Pentapetalae</taxon>
        <taxon>rosids</taxon>
        <taxon>malvids</taxon>
        <taxon>Brassicales</taxon>
        <taxon>Brassicaceae</taxon>
        <taxon>Brassiceae</taxon>
        <taxon>Brassica</taxon>
    </lineage>
</organism>
<dbReference type="NCBIfam" id="TIGR01557">
    <property type="entry name" value="myb_SHAQKYF"/>
    <property type="match status" value="1"/>
</dbReference>
<name>A0A3P6E964_BRAOL</name>
<feature type="domain" description="Myb-like" evidence="7">
    <location>
        <begin position="105"/>
        <end position="157"/>
    </location>
</feature>
<dbReference type="InterPro" id="IPR001005">
    <property type="entry name" value="SANT/Myb"/>
</dbReference>
<dbReference type="PANTHER" id="PTHR44042">
    <property type="entry name" value="DUPLICATED HOMEODOMAIN-LIKE SUPERFAMILY PROTEIN-RELATED"/>
    <property type="match status" value="1"/>
</dbReference>
<feature type="compositionally biased region" description="Basic and acidic residues" evidence="6">
    <location>
        <begin position="97"/>
        <end position="110"/>
    </location>
</feature>
<keyword evidence="4" id="KW-0804">Transcription</keyword>
<evidence type="ECO:0000259" key="7">
    <source>
        <dbReference type="PROSITE" id="PS50090"/>
    </source>
</evidence>
<evidence type="ECO:0000256" key="5">
    <source>
        <dbReference type="ARBA" id="ARBA00023242"/>
    </source>
</evidence>
<dbReference type="FunFam" id="1.10.10.60:FF:000154">
    <property type="entry name" value="Transcription factor SRM1"/>
    <property type="match status" value="1"/>
</dbReference>
<dbReference type="Pfam" id="PF00249">
    <property type="entry name" value="Myb_DNA-binding"/>
    <property type="match status" value="2"/>
</dbReference>
<dbReference type="GO" id="GO:0005634">
    <property type="term" value="C:nucleus"/>
    <property type="evidence" value="ECO:0007669"/>
    <property type="project" value="UniProtKB-SubCell"/>
</dbReference>
<dbReference type="PROSITE" id="PS51294">
    <property type="entry name" value="HTH_MYB"/>
    <property type="match status" value="1"/>
</dbReference>
<gene>
    <name evidence="10" type="ORF">BOLC9T59589H</name>
</gene>
<evidence type="ECO:0000256" key="2">
    <source>
        <dbReference type="ARBA" id="ARBA00023015"/>
    </source>
</evidence>
<dbReference type="GO" id="GO:0010468">
    <property type="term" value="P:regulation of gene expression"/>
    <property type="evidence" value="ECO:0007669"/>
    <property type="project" value="UniProtKB-ARBA"/>
</dbReference>
<dbReference type="InterPro" id="IPR009057">
    <property type="entry name" value="Homeodomain-like_sf"/>
</dbReference>
<dbReference type="FunFam" id="1.10.10.60:FF:000009">
    <property type="entry name" value="transcription factor MYB1R1"/>
    <property type="match status" value="1"/>
</dbReference>
<dbReference type="PROSITE" id="PS50090">
    <property type="entry name" value="MYB_LIKE"/>
    <property type="match status" value="2"/>
</dbReference>
<feature type="region of interest" description="Disordered" evidence="6">
    <location>
        <begin position="179"/>
        <end position="234"/>
    </location>
</feature>
<feature type="domain" description="Myb-like" evidence="7">
    <location>
        <begin position="10"/>
        <end position="58"/>
    </location>
</feature>
<evidence type="ECO:0000313" key="10">
    <source>
        <dbReference type="EMBL" id="VDD34266.1"/>
    </source>
</evidence>
<dbReference type="CDD" id="cd00167">
    <property type="entry name" value="SANT"/>
    <property type="match status" value="2"/>
</dbReference>
<dbReference type="GO" id="GO:0003677">
    <property type="term" value="F:DNA binding"/>
    <property type="evidence" value="ECO:0007669"/>
    <property type="project" value="UniProtKB-KW"/>
</dbReference>
<dbReference type="InterPro" id="IPR017930">
    <property type="entry name" value="Myb_dom"/>
</dbReference>
<dbReference type="Gene3D" id="1.10.10.60">
    <property type="entry name" value="Homeodomain-like"/>
    <property type="match status" value="2"/>
</dbReference>
<evidence type="ECO:0000259" key="8">
    <source>
        <dbReference type="PROSITE" id="PS51293"/>
    </source>
</evidence>
<dbReference type="PANTHER" id="PTHR44042:SF66">
    <property type="entry name" value="MYB FAMILY TRANSCRIPTION FACTOR"/>
    <property type="match status" value="1"/>
</dbReference>
<dbReference type="SMART" id="SM00717">
    <property type="entry name" value="SANT"/>
    <property type="match status" value="2"/>
</dbReference>
<dbReference type="AlphaFoldDB" id="A0A3P6E964"/>
<dbReference type="InterPro" id="IPR017884">
    <property type="entry name" value="SANT_dom"/>
</dbReference>
<keyword evidence="3" id="KW-0238">DNA-binding</keyword>
<feature type="region of interest" description="Disordered" evidence="6">
    <location>
        <begin position="68"/>
        <end position="110"/>
    </location>
</feature>
<evidence type="ECO:0000256" key="6">
    <source>
        <dbReference type="SAM" id="MobiDB-lite"/>
    </source>
</evidence>
<dbReference type="PROSITE" id="PS51293">
    <property type="entry name" value="SANT"/>
    <property type="match status" value="1"/>
</dbReference>